<reference evidence="2 3" key="1">
    <citation type="journal article" date="2018" name="Sci. Rep.">
        <title>Genomic signatures of local adaptation to the degree of environmental predictability in rotifers.</title>
        <authorList>
            <person name="Franch-Gras L."/>
            <person name="Hahn C."/>
            <person name="Garcia-Roger E.M."/>
            <person name="Carmona M.J."/>
            <person name="Serra M."/>
            <person name="Gomez A."/>
        </authorList>
    </citation>
    <scope>NUCLEOTIDE SEQUENCE [LARGE SCALE GENOMIC DNA]</scope>
    <source>
        <strain evidence="2">HYR1</strain>
    </source>
</reference>
<keyword evidence="1" id="KW-0812">Transmembrane</keyword>
<keyword evidence="1" id="KW-1133">Transmembrane helix</keyword>
<feature type="transmembrane region" description="Helical" evidence="1">
    <location>
        <begin position="59"/>
        <end position="78"/>
    </location>
</feature>
<keyword evidence="1" id="KW-0472">Membrane</keyword>
<keyword evidence="3" id="KW-1185">Reference proteome</keyword>
<evidence type="ECO:0000313" key="3">
    <source>
        <dbReference type="Proteomes" id="UP000276133"/>
    </source>
</evidence>
<name>A0A3M7QD42_BRAPC</name>
<comment type="caution">
    <text evidence="2">The sequence shown here is derived from an EMBL/GenBank/DDBJ whole genome shotgun (WGS) entry which is preliminary data.</text>
</comment>
<dbReference type="EMBL" id="REGN01006477">
    <property type="protein sequence ID" value="RNA09356.1"/>
    <property type="molecule type" value="Genomic_DNA"/>
</dbReference>
<evidence type="ECO:0000313" key="2">
    <source>
        <dbReference type="EMBL" id="RNA09356.1"/>
    </source>
</evidence>
<protein>
    <submittedName>
        <fullName evidence="2">Uncharacterized protein</fullName>
    </submittedName>
</protein>
<dbReference type="AlphaFoldDB" id="A0A3M7QD42"/>
<organism evidence="2 3">
    <name type="scientific">Brachionus plicatilis</name>
    <name type="common">Marine rotifer</name>
    <name type="synonym">Brachionus muelleri</name>
    <dbReference type="NCBI Taxonomy" id="10195"/>
    <lineage>
        <taxon>Eukaryota</taxon>
        <taxon>Metazoa</taxon>
        <taxon>Spiralia</taxon>
        <taxon>Gnathifera</taxon>
        <taxon>Rotifera</taxon>
        <taxon>Eurotatoria</taxon>
        <taxon>Monogononta</taxon>
        <taxon>Pseudotrocha</taxon>
        <taxon>Ploima</taxon>
        <taxon>Brachionidae</taxon>
        <taxon>Brachionus</taxon>
    </lineage>
</organism>
<dbReference type="Proteomes" id="UP000276133">
    <property type="component" value="Unassembled WGS sequence"/>
</dbReference>
<evidence type="ECO:0000256" key="1">
    <source>
        <dbReference type="SAM" id="Phobius"/>
    </source>
</evidence>
<accession>A0A3M7QD42</accession>
<sequence>MDQKNEFYIIKNLSSNVLKKIPHSINQISHTTSQKIEEDRLSSHRAISCWTKMADGRTAITFAFFGLFIFTNFYLANINWPGRACRSRCDFIRTAHYLFAKLSFNSPLN</sequence>
<gene>
    <name evidence="2" type="ORF">BpHYR1_033188</name>
</gene>
<proteinExistence type="predicted"/>